<proteinExistence type="predicted"/>
<dbReference type="Proteomes" id="UP000276133">
    <property type="component" value="Unassembled WGS sequence"/>
</dbReference>
<evidence type="ECO:0000313" key="1">
    <source>
        <dbReference type="EMBL" id="RMZ93967.1"/>
    </source>
</evidence>
<dbReference type="EMBL" id="REGN01013408">
    <property type="protein sequence ID" value="RMZ93967.1"/>
    <property type="molecule type" value="Genomic_DNA"/>
</dbReference>
<sequence length="71" mass="8251">MLVLGDPCIQSLYTIQEAVYDLNFKIILGFLLCKHICEYTIYCIIYSTAKKHIELLEKYVLLTVPLLQVQI</sequence>
<reference evidence="1 2" key="1">
    <citation type="journal article" date="2018" name="Sci. Rep.">
        <title>Genomic signatures of local adaptation to the degree of environmental predictability in rotifers.</title>
        <authorList>
            <person name="Franch-Gras L."/>
            <person name="Hahn C."/>
            <person name="Garcia-Roger E.M."/>
            <person name="Carmona M.J."/>
            <person name="Serra M."/>
            <person name="Gomez A."/>
        </authorList>
    </citation>
    <scope>NUCLEOTIDE SEQUENCE [LARGE SCALE GENOMIC DNA]</scope>
    <source>
        <strain evidence="1">HYR1</strain>
    </source>
</reference>
<keyword evidence="2" id="KW-1185">Reference proteome</keyword>
<accession>A0A3M7P5C8</accession>
<dbReference type="AlphaFoldDB" id="A0A3M7P5C8"/>
<organism evidence="1 2">
    <name type="scientific">Brachionus plicatilis</name>
    <name type="common">Marine rotifer</name>
    <name type="synonym">Brachionus muelleri</name>
    <dbReference type="NCBI Taxonomy" id="10195"/>
    <lineage>
        <taxon>Eukaryota</taxon>
        <taxon>Metazoa</taxon>
        <taxon>Spiralia</taxon>
        <taxon>Gnathifera</taxon>
        <taxon>Rotifera</taxon>
        <taxon>Eurotatoria</taxon>
        <taxon>Monogononta</taxon>
        <taxon>Pseudotrocha</taxon>
        <taxon>Ploima</taxon>
        <taxon>Brachionidae</taxon>
        <taxon>Brachionus</taxon>
    </lineage>
</organism>
<comment type="caution">
    <text evidence="1">The sequence shown here is derived from an EMBL/GenBank/DDBJ whole genome shotgun (WGS) entry which is preliminary data.</text>
</comment>
<evidence type="ECO:0000313" key="2">
    <source>
        <dbReference type="Proteomes" id="UP000276133"/>
    </source>
</evidence>
<protein>
    <submittedName>
        <fullName evidence="1">Uncharacterized protein</fullName>
    </submittedName>
</protein>
<gene>
    <name evidence="1" type="ORF">BpHYR1_050632</name>
</gene>
<name>A0A3M7P5C8_BRAPC</name>